<proteinExistence type="predicted"/>
<dbReference type="PANTHER" id="PTHR37305">
    <property type="entry name" value="INTEGRAL MEMBRANE PROTEIN-RELATED"/>
    <property type="match status" value="1"/>
</dbReference>
<dbReference type="RefSeq" id="WP_346043425.1">
    <property type="nucleotide sequence ID" value="NZ_BAAACP010000005.1"/>
</dbReference>
<dbReference type="PANTHER" id="PTHR37305:SF1">
    <property type="entry name" value="MEMBRANE PROTEIN"/>
    <property type="match status" value="1"/>
</dbReference>
<evidence type="ECO:0008006" key="4">
    <source>
        <dbReference type="Google" id="ProtNLM"/>
    </source>
</evidence>
<keyword evidence="1" id="KW-0812">Transmembrane</keyword>
<keyword evidence="1" id="KW-1133">Transmembrane helix</keyword>
<dbReference type="Proteomes" id="UP001400965">
    <property type="component" value="Unassembled WGS sequence"/>
</dbReference>
<evidence type="ECO:0000313" key="3">
    <source>
        <dbReference type="Proteomes" id="UP001400965"/>
    </source>
</evidence>
<reference evidence="2 3" key="1">
    <citation type="journal article" date="2019" name="Int. J. Syst. Evol. Microbiol.">
        <title>The Global Catalogue of Microorganisms (GCM) 10K type strain sequencing project: providing services to taxonomists for standard genome sequencing and annotation.</title>
        <authorList>
            <consortium name="The Broad Institute Genomics Platform"/>
            <consortium name="The Broad Institute Genome Sequencing Center for Infectious Disease"/>
            <person name="Wu L."/>
            <person name="Ma J."/>
        </authorList>
    </citation>
    <scope>NUCLEOTIDE SEQUENCE [LARGE SCALE GENOMIC DNA]</scope>
    <source>
        <strain evidence="2 3">JCM 6486</strain>
    </source>
</reference>
<keyword evidence="3" id="KW-1185">Reference proteome</keyword>
<feature type="transmembrane region" description="Helical" evidence="1">
    <location>
        <begin position="174"/>
        <end position="192"/>
    </location>
</feature>
<organism evidence="2 3">
    <name type="scientific">Paraclostridium tenue</name>
    <dbReference type="NCBI Taxonomy" id="1737"/>
    <lineage>
        <taxon>Bacteria</taxon>
        <taxon>Bacillati</taxon>
        <taxon>Bacillota</taxon>
        <taxon>Clostridia</taxon>
        <taxon>Peptostreptococcales</taxon>
        <taxon>Peptostreptococcaceae</taxon>
        <taxon>Paraclostridium</taxon>
    </lineage>
</organism>
<gene>
    <name evidence="2" type="ORF">GCM10008917_10180</name>
</gene>
<accession>A0ABN1M1C3</accession>
<feature type="transmembrane region" description="Helical" evidence="1">
    <location>
        <begin position="260"/>
        <end position="286"/>
    </location>
</feature>
<keyword evidence="1" id="KW-0472">Membrane</keyword>
<sequence length="384" mass="43814">MKDLVKFELYKIFSKKIVLVLLVGCIVASLSNTVTSYLDIRSKGLSYSSIQKIGKEYEGQIITEKKHDIFKKQCGDLLTKYNNGKILSDKEKVKAFGMTDYLIWINPEYMINGKLYKFDDMKKELKRLEKEGDTNSYQYKELKYIHDLVSKKETPKYYFKFGWREATNFNMNCMWISILILVSICTIFSNEYQSNTASIVLSSKNGQKKLTTAKIITGLIFSTFVFLIMNGIQVIILAMHGFKGWDVPMSFLSSYVRTPYTMHIGTFYVCGLIVSFIGTVLFTLLIMLVSLISKNNMISFAVSVATLLGPEFIGRFMPTYTLTKIFAELNIENLIGPINMFGSISTYNIFGKPVLYLNVIVTIGIISIPIVLYFINRIGKKQVV</sequence>
<evidence type="ECO:0000256" key="1">
    <source>
        <dbReference type="SAM" id="Phobius"/>
    </source>
</evidence>
<evidence type="ECO:0000313" key="2">
    <source>
        <dbReference type="EMBL" id="GAA0862917.1"/>
    </source>
</evidence>
<feature type="transmembrane region" description="Helical" evidence="1">
    <location>
        <begin position="213"/>
        <end position="240"/>
    </location>
</feature>
<comment type="caution">
    <text evidence="2">The sequence shown here is derived from an EMBL/GenBank/DDBJ whole genome shotgun (WGS) entry which is preliminary data.</text>
</comment>
<feature type="transmembrane region" description="Helical" evidence="1">
    <location>
        <begin position="355"/>
        <end position="375"/>
    </location>
</feature>
<feature type="transmembrane region" description="Helical" evidence="1">
    <location>
        <begin position="298"/>
        <end position="317"/>
    </location>
</feature>
<protein>
    <recommendedName>
        <fullName evidence="4">ABC transporter permease</fullName>
    </recommendedName>
</protein>
<name>A0ABN1M1C3_9FIRM</name>
<dbReference type="EMBL" id="BAAACP010000005">
    <property type="protein sequence ID" value="GAA0862917.1"/>
    <property type="molecule type" value="Genomic_DNA"/>
</dbReference>